<accession>A0ABU5PI07</accession>
<proteinExistence type="predicted"/>
<evidence type="ECO:0000256" key="3">
    <source>
        <dbReference type="ARBA" id="ARBA00022840"/>
    </source>
</evidence>
<keyword evidence="6" id="KW-1185">Reference proteome</keyword>
<dbReference type="InterPro" id="IPR029000">
    <property type="entry name" value="Cyclophilin-like_dom_sf"/>
</dbReference>
<dbReference type="PANTHER" id="PTHR34698:SF2">
    <property type="entry name" value="5-OXOPROLINASE SUBUNIT B"/>
    <property type="match status" value="1"/>
</dbReference>
<keyword evidence="2 5" id="KW-0378">Hydrolase</keyword>
<dbReference type="SUPFAM" id="SSF50891">
    <property type="entry name" value="Cyclophilin-like"/>
    <property type="match status" value="1"/>
</dbReference>
<feature type="domain" description="Carboxyltransferase" evidence="4">
    <location>
        <begin position="13"/>
        <end position="229"/>
    </location>
</feature>
<evidence type="ECO:0000256" key="1">
    <source>
        <dbReference type="ARBA" id="ARBA00022741"/>
    </source>
</evidence>
<dbReference type="InterPro" id="IPR010016">
    <property type="entry name" value="PxpB"/>
</dbReference>
<dbReference type="Pfam" id="PF02682">
    <property type="entry name" value="CT_C_D"/>
    <property type="match status" value="1"/>
</dbReference>
<dbReference type="EC" id="3.5.2.9" evidence="5"/>
<dbReference type="Gene3D" id="2.40.100.10">
    <property type="entry name" value="Cyclophilin-like"/>
    <property type="match status" value="1"/>
</dbReference>
<evidence type="ECO:0000256" key="2">
    <source>
        <dbReference type="ARBA" id="ARBA00022801"/>
    </source>
</evidence>
<name>A0ABU5PI07_9BACL</name>
<sequence>MDMTFSPSPAEFPVITPLGDSALIVTFGDSIQKSTHVKVRKLAEHLEHHPFPWMIETVPAFTSVTIYYDVMKLLEEAEKQEDQARTLTPYQLAEELVTELLHTLRDVNASPARIIEIPVCYGGEWGPDLETVAFRNGLTPQDVINIHTSADYLVYMLGFAPGFAYLGGMSKLIATPRRETPRLSIPAGTVGIAGDQTGVYPIDTPGGWQLIGKTPIELFKPQQMPPTLLQAGDIVRFYSITREQFEAWEELER</sequence>
<dbReference type="InterPro" id="IPR003833">
    <property type="entry name" value="CT_C_D"/>
</dbReference>
<comment type="caution">
    <text evidence="5">The sequence shown here is derived from an EMBL/GenBank/DDBJ whole genome shotgun (WGS) entry which is preliminary data.</text>
</comment>
<organism evidence="5 6">
    <name type="scientific">Paenibacillus phoenicis</name>
    <dbReference type="NCBI Taxonomy" id="554117"/>
    <lineage>
        <taxon>Bacteria</taxon>
        <taxon>Bacillati</taxon>
        <taxon>Bacillota</taxon>
        <taxon>Bacilli</taxon>
        <taxon>Bacillales</taxon>
        <taxon>Paenibacillaceae</taxon>
        <taxon>Paenibacillus</taxon>
    </lineage>
</organism>
<dbReference type="SUPFAM" id="SSF160467">
    <property type="entry name" value="PH0987 N-terminal domain-like"/>
    <property type="match status" value="1"/>
</dbReference>
<keyword evidence="3" id="KW-0067">ATP-binding</keyword>
<protein>
    <submittedName>
        <fullName evidence="5">5-oxoprolinase subunit PxpB</fullName>
        <ecNumber evidence="5">3.5.2.9</ecNumber>
    </submittedName>
</protein>
<dbReference type="GO" id="GO:0017168">
    <property type="term" value="F:5-oxoprolinase (ATP-hydrolyzing) activity"/>
    <property type="evidence" value="ECO:0007669"/>
    <property type="project" value="UniProtKB-EC"/>
</dbReference>
<keyword evidence="1" id="KW-0547">Nucleotide-binding</keyword>
<evidence type="ECO:0000313" key="5">
    <source>
        <dbReference type="EMBL" id="MEA3569511.1"/>
    </source>
</evidence>
<dbReference type="NCBIfam" id="TIGR00370">
    <property type="entry name" value="5-oxoprolinase subunit PxpB"/>
    <property type="match status" value="1"/>
</dbReference>
<gene>
    <name evidence="5" type="primary">pxpB</name>
    <name evidence="5" type="ORF">U9M73_05805</name>
</gene>
<evidence type="ECO:0000259" key="4">
    <source>
        <dbReference type="SMART" id="SM00796"/>
    </source>
</evidence>
<evidence type="ECO:0000313" key="6">
    <source>
        <dbReference type="Proteomes" id="UP001292216"/>
    </source>
</evidence>
<dbReference type="PANTHER" id="PTHR34698">
    <property type="entry name" value="5-OXOPROLINASE SUBUNIT B"/>
    <property type="match status" value="1"/>
</dbReference>
<dbReference type="EMBL" id="JAYERP010000001">
    <property type="protein sequence ID" value="MEA3569511.1"/>
    <property type="molecule type" value="Genomic_DNA"/>
</dbReference>
<dbReference type="RefSeq" id="WP_323076529.1">
    <property type="nucleotide sequence ID" value="NZ_CBCSKM010000023.1"/>
</dbReference>
<dbReference type="SMART" id="SM00796">
    <property type="entry name" value="AHS1"/>
    <property type="match status" value="1"/>
</dbReference>
<dbReference type="Proteomes" id="UP001292216">
    <property type="component" value="Unassembled WGS sequence"/>
</dbReference>
<reference evidence="5 6" key="1">
    <citation type="submission" date="2023-12" db="EMBL/GenBank/DDBJ databases">
        <title>Whole genome sequencing of Paenibacillus phoenicis isolated from the Phoenix Mars Lander spacecraft assembly facility.</title>
        <authorList>
            <person name="Garcia A."/>
            <person name="Venkateswaran K."/>
        </authorList>
    </citation>
    <scope>NUCLEOTIDE SEQUENCE [LARGE SCALE GENOMIC DNA]</scope>
    <source>
        <strain evidence="5 6">3PO2SA</strain>
    </source>
</reference>
<dbReference type="Gene3D" id="3.30.1360.40">
    <property type="match status" value="1"/>
</dbReference>